<sequence length="337" mass="36774">MNSLFIKFPGLHLLTIHLQRKAKTLLHCCSMGTAYWLFAVSSICLSLFFFPSYCQCVYQMLMKQVNCWKSRVPLGQLMMTASLRYVTAKFQSVALNTTPVVVFAVAVVCRRESFRFLSVNGQAKLWGVLISATGALVMVIASSQESSSSAESNGSLSDNGLWILGCLMNGLAILATTSGIFLVEKVSMTYPAILTLTAMINVFGTALTAIAAVLMERKPSSWKITWSPNLQLITIFYGGIAVTGGTFWGNIWCVHKKGPVFTTAFSPLLIVFSFLLEAIITGSIFHLGSNLSGALLVVGGLYLLLWAKSKDEKKARSITREQGALQDKSNIEPLLPN</sequence>
<organism evidence="1 2">
    <name type="scientific">Dioscorea alata</name>
    <name type="common">Purple yam</name>
    <dbReference type="NCBI Taxonomy" id="55571"/>
    <lineage>
        <taxon>Eukaryota</taxon>
        <taxon>Viridiplantae</taxon>
        <taxon>Streptophyta</taxon>
        <taxon>Embryophyta</taxon>
        <taxon>Tracheophyta</taxon>
        <taxon>Spermatophyta</taxon>
        <taxon>Magnoliopsida</taxon>
        <taxon>Liliopsida</taxon>
        <taxon>Dioscoreales</taxon>
        <taxon>Dioscoreaceae</taxon>
        <taxon>Dioscorea</taxon>
    </lineage>
</organism>
<name>A0ACB7WJB5_DIOAL</name>
<dbReference type="Proteomes" id="UP000827976">
    <property type="component" value="Chromosome 3"/>
</dbReference>
<protein>
    <submittedName>
        <fullName evidence="1">WAT1-related protein</fullName>
    </submittedName>
</protein>
<proteinExistence type="predicted"/>
<reference evidence="2" key="1">
    <citation type="journal article" date="2022" name="Nat. Commun.">
        <title>Chromosome evolution and the genetic basis of agronomically important traits in greater yam.</title>
        <authorList>
            <person name="Bredeson J.V."/>
            <person name="Lyons J.B."/>
            <person name="Oniyinde I.O."/>
            <person name="Okereke N.R."/>
            <person name="Kolade O."/>
            <person name="Nnabue I."/>
            <person name="Nwadili C.O."/>
            <person name="Hribova E."/>
            <person name="Parker M."/>
            <person name="Nwogha J."/>
            <person name="Shu S."/>
            <person name="Carlson J."/>
            <person name="Kariba R."/>
            <person name="Muthemba S."/>
            <person name="Knop K."/>
            <person name="Barton G.J."/>
            <person name="Sherwood A.V."/>
            <person name="Lopez-Montes A."/>
            <person name="Asiedu R."/>
            <person name="Jamnadass R."/>
            <person name="Muchugi A."/>
            <person name="Goodstein D."/>
            <person name="Egesi C.N."/>
            <person name="Featherston J."/>
            <person name="Asfaw A."/>
            <person name="Simpson G.G."/>
            <person name="Dolezel J."/>
            <person name="Hendre P.S."/>
            <person name="Van Deynze A."/>
            <person name="Kumar P.L."/>
            <person name="Obidiegwu J.E."/>
            <person name="Bhattacharjee R."/>
            <person name="Rokhsar D.S."/>
        </authorList>
    </citation>
    <scope>NUCLEOTIDE SEQUENCE [LARGE SCALE GENOMIC DNA]</scope>
    <source>
        <strain evidence="2">cv. TDa95/00328</strain>
    </source>
</reference>
<accession>A0ACB7WJB5</accession>
<keyword evidence="2" id="KW-1185">Reference proteome</keyword>
<evidence type="ECO:0000313" key="1">
    <source>
        <dbReference type="EMBL" id="KAH7688075.1"/>
    </source>
</evidence>
<evidence type="ECO:0000313" key="2">
    <source>
        <dbReference type="Proteomes" id="UP000827976"/>
    </source>
</evidence>
<comment type="caution">
    <text evidence="1">The sequence shown here is derived from an EMBL/GenBank/DDBJ whole genome shotgun (WGS) entry which is preliminary data.</text>
</comment>
<gene>
    <name evidence="1" type="ORF">IHE45_03G008400</name>
</gene>
<dbReference type="EMBL" id="CM037013">
    <property type="protein sequence ID" value="KAH7688075.1"/>
    <property type="molecule type" value="Genomic_DNA"/>
</dbReference>